<accession>A0A058ZD02</accession>
<evidence type="ECO:0000259" key="14">
    <source>
        <dbReference type="Pfam" id="PF02770"/>
    </source>
</evidence>
<dbReference type="Gene3D" id="1.20.140.10">
    <property type="entry name" value="Butyryl-CoA Dehydrogenase, subunit A, domain 3"/>
    <property type="match status" value="2"/>
</dbReference>
<dbReference type="GO" id="GO:0055088">
    <property type="term" value="P:lipid homeostasis"/>
    <property type="evidence" value="ECO:0007669"/>
    <property type="project" value="TreeGrafter"/>
</dbReference>
<dbReference type="InterPro" id="IPR036250">
    <property type="entry name" value="AcylCo_DH-like_C"/>
</dbReference>
<evidence type="ECO:0000256" key="6">
    <source>
        <dbReference type="ARBA" id="ARBA00022827"/>
    </source>
</evidence>
<gene>
    <name evidence="17" type="ORF">H696_02263</name>
</gene>
<feature type="domain" description="Acyl-CoA oxidase/dehydrogenase middle" evidence="14">
    <location>
        <begin position="185"/>
        <end position="295"/>
    </location>
</feature>
<dbReference type="GO" id="GO:0005777">
    <property type="term" value="C:peroxisome"/>
    <property type="evidence" value="ECO:0007669"/>
    <property type="project" value="UniProtKB-SubCell"/>
</dbReference>
<proteinExistence type="inferred from homology"/>
<keyword evidence="9" id="KW-0443">Lipid metabolism</keyword>
<comment type="similarity">
    <text evidence="4 11">Belongs to the acyl-CoA oxidase family.</text>
</comment>
<dbReference type="RefSeq" id="XP_009494440.1">
    <property type="nucleotide sequence ID" value="XM_009496165.1"/>
</dbReference>
<dbReference type="GO" id="GO:0003997">
    <property type="term" value="F:acyl-CoA oxidase activity"/>
    <property type="evidence" value="ECO:0007669"/>
    <property type="project" value="UniProtKB-EC"/>
</dbReference>
<evidence type="ECO:0000256" key="12">
    <source>
        <dbReference type="PIRSR" id="PIRSR000168-2"/>
    </source>
</evidence>
<dbReference type="PIRSF" id="PIRSF000168">
    <property type="entry name" value="Acyl-CoA_oxidase"/>
    <property type="match status" value="1"/>
</dbReference>
<dbReference type="Pfam" id="PF01756">
    <property type="entry name" value="ACOX"/>
    <property type="match status" value="1"/>
</dbReference>
<organism evidence="17">
    <name type="scientific">Fonticula alba</name>
    <name type="common">Slime mold</name>
    <dbReference type="NCBI Taxonomy" id="691883"/>
    <lineage>
        <taxon>Eukaryota</taxon>
        <taxon>Rotosphaerida</taxon>
        <taxon>Fonticulaceae</taxon>
        <taxon>Fonticula</taxon>
    </lineage>
</organism>
<dbReference type="InterPro" id="IPR029320">
    <property type="entry name" value="Acyl-CoA_ox_N"/>
</dbReference>
<keyword evidence="6 11" id="KW-0274">FAD</keyword>
<dbReference type="PANTHER" id="PTHR10909">
    <property type="entry name" value="ELECTRON TRANSPORT OXIDOREDUCTASE"/>
    <property type="match status" value="1"/>
</dbReference>
<feature type="domain" description="Acyl-coenzyme A oxidase N-terminal" evidence="15">
    <location>
        <begin position="64"/>
        <end position="168"/>
    </location>
</feature>
<comment type="catalytic activity">
    <reaction evidence="1">
        <text>a 2,3-saturated acyl-CoA + O2 = a (2E)-enoyl-CoA + H2O2</text>
        <dbReference type="Rhea" id="RHEA:38959"/>
        <dbReference type="ChEBI" id="CHEBI:15379"/>
        <dbReference type="ChEBI" id="CHEBI:16240"/>
        <dbReference type="ChEBI" id="CHEBI:58856"/>
        <dbReference type="ChEBI" id="CHEBI:65111"/>
        <dbReference type="EC" id="1.3.3.6"/>
    </reaction>
</comment>
<dbReference type="FunFam" id="1.20.140.10:FF:000015">
    <property type="entry name" value="Acyl-coenzyme A oxidase"/>
    <property type="match status" value="1"/>
</dbReference>
<feature type="domain" description="Acyl-CoA oxidase C-alpha1" evidence="16">
    <location>
        <begin position="327"/>
        <end position="496"/>
    </location>
</feature>
<feature type="domain" description="Acyl-CoA oxidase C-terminal" evidence="13">
    <location>
        <begin position="538"/>
        <end position="706"/>
    </location>
</feature>
<reference evidence="17" key="1">
    <citation type="submission" date="2013-04" db="EMBL/GenBank/DDBJ databases">
        <title>The Genome Sequence of Fonticula alba ATCC 38817.</title>
        <authorList>
            <consortium name="The Broad Institute Genomics Platform"/>
            <person name="Russ C."/>
            <person name="Cuomo C."/>
            <person name="Burger G."/>
            <person name="Gray M.W."/>
            <person name="Holland P.W.H."/>
            <person name="King N."/>
            <person name="Lang F.B.F."/>
            <person name="Roger A.J."/>
            <person name="Ruiz-Trillo I."/>
            <person name="Brown M."/>
            <person name="Walker B."/>
            <person name="Young S."/>
            <person name="Zeng Q."/>
            <person name="Gargeya S."/>
            <person name="Fitzgerald M."/>
            <person name="Haas B."/>
            <person name="Abouelleil A."/>
            <person name="Allen A.W."/>
            <person name="Alvarado L."/>
            <person name="Arachchi H.M."/>
            <person name="Berlin A.M."/>
            <person name="Chapman S.B."/>
            <person name="Gainer-Dewar J."/>
            <person name="Goldberg J."/>
            <person name="Griggs A."/>
            <person name="Gujja S."/>
            <person name="Hansen M."/>
            <person name="Howarth C."/>
            <person name="Imamovic A."/>
            <person name="Ireland A."/>
            <person name="Larimer J."/>
            <person name="McCowan C."/>
            <person name="Murphy C."/>
            <person name="Pearson M."/>
            <person name="Poon T.W."/>
            <person name="Priest M."/>
            <person name="Roberts A."/>
            <person name="Saif S."/>
            <person name="Shea T."/>
            <person name="Sisk P."/>
            <person name="Sykes S."/>
            <person name="Wortman J."/>
            <person name="Nusbaum C."/>
            <person name="Birren B."/>
        </authorList>
    </citation>
    <scope>NUCLEOTIDE SEQUENCE [LARGE SCALE GENOMIC DNA]</scope>
    <source>
        <strain evidence="17">ATCC 38817</strain>
    </source>
</reference>
<dbReference type="EMBL" id="KB932203">
    <property type="protein sequence ID" value="KCV71317.1"/>
    <property type="molecule type" value="Genomic_DNA"/>
</dbReference>
<evidence type="ECO:0000259" key="13">
    <source>
        <dbReference type="Pfam" id="PF01756"/>
    </source>
</evidence>
<dbReference type="STRING" id="691883.A0A058ZD02"/>
<evidence type="ECO:0000256" key="2">
    <source>
        <dbReference type="ARBA" id="ARBA00001974"/>
    </source>
</evidence>
<dbReference type="InterPro" id="IPR037069">
    <property type="entry name" value="AcylCoA_DH/ox_N_sf"/>
</dbReference>
<dbReference type="OrthoDB" id="538336at2759"/>
<sequence length="750" mass="82994">MTLTPVKRPEPKQLRAHVIQETVDTVVSAEAARLAEGPEWLTQSQENHGLPLSVERSFASFPVWELTHYLFGGRERAEHRERLMSDIERDPSFMMLDLKHDLPMGSVREATLRRARNFTETILEEHESVTRMRFDVLAMVDPSFMTRVGVHYALFWGTIRGQGTTEQIVDLASQGMLLLKDFFGCFAMTELGHGSNVAGLQTTATFMPESDEFELHTPSLLATKWWIGGAAESATHAVVFARLLSNGTDYGVRPFVVQLRHPQDFALCFGVTIGDCGAKMGRHGIDNGWIQFNRVRIPRRAMLARHVSINRAGVVRERARGSRQLAYGALITARVQIAVDASNACKRAITIAVRYAAVRRQFSPHPEAPETRLLDYPSHQARLMPLLADAFAIHFAAERTQLQQQACSELLEAVPESPLAVRALADLKALHGTASGLKAHSTWLAQRVIEECRQSLGGHGYSSYAGLASLQADFVVQCTWDGDNTVMALQCGRYLVACWRDRTGRAGLSSNLAYLATLEQALAYRSPARRAADFQRLDLLVQLYSSVCAHLVDTAGVKIEQYLSPAGGNMSPDEAYREAAPELLRAARAHCLGYMLRQFAEAVTAAPASLRPPLEKLCALFGLHHLIESAGALCAIALEKSFLSPEQLRDARDCYRALMPEIRADAVPLVDSFALPDFILASPFGRYDGDVYRAYFDRVKFGSTLSNEAARAAGGSGDRRATSGPVRLTGQEHPYFESQLKPLFRRTLPE</sequence>
<dbReference type="Pfam" id="PF14749">
    <property type="entry name" value="Acyl-CoA_ox_N"/>
    <property type="match status" value="1"/>
</dbReference>
<keyword evidence="18" id="KW-1185">Reference proteome</keyword>
<dbReference type="Gene3D" id="1.10.540.10">
    <property type="entry name" value="Acyl-CoA dehydrogenase/oxidase, N-terminal domain"/>
    <property type="match status" value="1"/>
</dbReference>
<keyword evidence="8" id="KW-0560">Oxidoreductase</keyword>
<evidence type="ECO:0000256" key="5">
    <source>
        <dbReference type="ARBA" id="ARBA00022630"/>
    </source>
</evidence>
<evidence type="ECO:0000256" key="11">
    <source>
        <dbReference type="PIRNR" id="PIRNR000168"/>
    </source>
</evidence>
<dbReference type="GeneID" id="20526988"/>
<dbReference type="InterPro" id="IPR055060">
    <property type="entry name" value="ACOX_C_alpha1"/>
</dbReference>
<dbReference type="GO" id="GO:0005504">
    <property type="term" value="F:fatty acid binding"/>
    <property type="evidence" value="ECO:0007669"/>
    <property type="project" value="TreeGrafter"/>
</dbReference>
<keyword evidence="7" id="KW-0276">Fatty acid metabolism</keyword>
<evidence type="ECO:0000256" key="9">
    <source>
        <dbReference type="ARBA" id="ARBA00023098"/>
    </source>
</evidence>
<dbReference type="InterPro" id="IPR002655">
    <property type="entry name" value="Acyl-CoA_oxidase_C"/>
</dbReference>
<dbReference type="GO" id="GO:0071949">
    <property type="term" value="F:FAD binding"/>
    <property type="evidence" value="ECO:0007669"/>
    <property type="project" value="InterPro"/>
</dbReference>
<evidence type="ECO:0000256" key="10">
    <source>
        <dbReference type="ARBA" id="ARBA00023140"/>
    </source>
</evidence>
<name>A0A058ZD02_FONAL</name>
<keyword evidence="5 11" id="KW-0285">Flavoprotein</keyword>
<evidence type="ECO:0000259" key="15">
    <source>
        <dbReference type="Pfam" id="PF14749"/>
    </source>
</evidence>
<dbReference type="InterPro" id="IPR046373">
    <property type="entry name" value="Acyl-CoA_Oxase/DH_mid-dom_sf"/>
</dbReference>
<dbReference type="SUPFAM" id="SSF47203">
    <property type="entry name" value="Acyl-CoA dehydrogenase C-terminal domain-like"/>
    <property type="match status" value="2"/>
</dbReference>
<evidence type="ECO:0000313" key="17">
    <source>
        <dbReference type="EMBL" id="KCV71317.1"/>
    </source>
</evidence>
<dbReference type="Gene3D" id="2.40.110.10">
    <property type="entry name" value="Butyryl-CoA Dehydrogenase, subunit A, domain 2"/>
    <property type="match status" value="1"/>
</dbReference>
<comment type="cofactor">
    <cofactor evidence="2">
        <name>FAD</name>
        <dbReference type="ChEBI" id="CHEBI:57692"/>
    </cofactor>
</comment>
<protein>
    <recommendedName>
        <fullName evidence="11">Acyl-coenzyme A oxidase</fullName>
    </recommendedName>
</protein>
<keyword evidence="10" id="KW-0576">Peroxisome</keyword>
<evidence type="ECO:0000256" key="7">
    <source>
        <dbReference type="ARBA" id="ARBA00022832"/>
    </source>
</evidence>
<dbReference type="InterPro" id="IPR012258">
    <property type="entry name" value="Acyl-CoA_oxidase"/>
</dbReference>
<dbReference type="OMA" id="AHGTNAK"/>
<feature type="binding site" evidence="12">
    <location>
        <position position="189"/>
    </location>
    <ligand>
        <name>FAD</name>
        <dbReference type="ChEBI" id="CHEBI:57692"/>
    </ligand>
</feature>
<dbReference type="Pfam" id="PF22924">
    <property type="entry name" value="ACOX_C_alpha1"/>
    <property type="match status" value="1"/>
</dbReference>
<evidence type="ECO:0000256" key="8">
    <source>
        <dbReference type="ARBA" id="ARBA00023002"/>
    </source>
</evidence>
<comment type="subcellular location">
    <subcellularLocation>
        <location evidence="3">Peroxisome</location>
    </subcellularLocation>
</comment>
<dbReference type="Proteomes" id="UP000030693">
    <property type="component" value="Unassembled WGS sequence"/>
</dbReference>
<evidence type="ECO:0000259" key="16">
    <source>
        <dbReference type="Pfam" id="PF22924"/>
    </source>
</evidence>
<dbReference type="Pfam" id="PF02770">
    <property type="entry name" value="Acyl-CoA_dh_M"/>
    <property type="match status" value="1"/>
</dbReference>
<dbReference type="FunFam" id="1.20.140.10:FF:000013">
    <property type="entry name" value="Acyl-coenzyme A oxidase"/>
    <property type="match status" value="1"/>
</dbReference>
<evidence type="ECO:0000256" key="4">
    <source>
        <dbReference type="ARBA" id="ARBA00006288"/>
    </source>
</evidence>
<dbReference type="InterPro" id="IPR009100">
    <property type="entry name" value="AcylCoA_DH/oxidase_NM_dom_sf"/>
</dbReference>
<evidence type="ECO:0000313" key="18">
    <source>
        <dbReference type="Proteomes" id="UP000030693"/>
    </source>
</evidence>
<dbReference type="eggNOG" id="KOG0136">
    <property type="taxonomic scope" value="Eukaryota"/>
</dbReference>
<dbReference type="PANTHER" id="PTHR10909:SF352">
    <property type="entry name" value="ACYL-COENZYME A OXIDASE-LIKE PROTEIN"/>
    <property type="match status" value="1"/>
</dbReference>
<feature type="binding site" evidence="12">
    <location>
        <position position="228"/>
    </location>
    <ligand>
        <name>FAD</name>
        <dbReference type="ChEBI" id="CHEBI:57692"/>
    </ligand>
</feature>
<evidence type="ECO:0000256" key="1">
    <source>
        <dbReference type="ARBA" id="ARBA00001201"/>
    </source>
</evidence>
<dbReference type="SUPFAM" id="SSF56645">
    <property type="entry name" value="Acyl-CoA dehydrogenase NM domain-like"/>
    <property type="match status" value="1"/>
</dbReference>
<evidence type="ECO:0000256" key="3">
    <source>
        <dbReference type="ARBA" id="ARBA00004275"/>
    </source>
</evidence>
<dbReference type="AlphaFoldDB" id="A0A058ZD02"/>
<dbReference type="InterPro" id="IPR006091">
    <property type="entry name" value="Acyl-CoA_Oxase/DH_mid-dom"/>
</dbReference>
<dbReference type="FunFam" id="2.40.110.10:FF:000003">
    <property type="entry name" value="Acyl-coenzyme A oxidase"/>
    <property type="match status" value="1"/>
</dbReference>
<dbReference type="GO" id="GO:0033540">
    <property type="term" value="P:fatty acid beta-oxidation using acyl-CoA oxidase"/>
    <property type="evidence" value="ECO:0007669"/>
    <property type="project" value="TreeGrafter"/>
</dbReference>